<gene>
    <name evidence="1" type="ORF">GR183_21610</name>
</gene>
<keyword evidence="2" id="KW-1185">Reference proteome</keyword>
<name>A0A7X3LYM6_9HYPH</name>
<reference evidence="1 2" key="1">
    <citation type="submission" date="2019-12" db="EMBL/GenBank/DDBJ databases">
        <authorList>
            <person name="Li M."/>
        </authorList>
    </citation>
    <scope>NUCLEOTIDE SEQUENCE [LARGE SCALE GENOMIC DNA]</scope>
    <source>
        <strain evidence="1 2">GBMRC 2046</strain>
    </source>
</reference>
<comment type="caution">
    <text evidence="1">The sequence shown here is derived from an EMBL/GenBank/DDBJ whole genome shotgun (WGS) entry which is preliminary data.</text>
</comment>
<dbReference type="RefSeq" id="WP_160777762.1">
    <property type="nucleotide sequence ID" value="NZ_WUMV01000016.1"/>
</dbReference>
<proteinExistence type="predicted"/>
<protein>
    <submittedName>
        <fullName evidence="1">Uncharacterized protein</fullName>
    </submittedName>
</protein>
<evidence type="ECO:0000313" key="2">
    <source>
        <dbReference type="Proteomes" id="UP000433101"/>
    </source>
</evidence>
<dbReference type="EMBL" id="WUMV01000016">
    <property type="protein sequence ID" value="MXN67510.1"/>
    <property type="molecule type" value="Genomic_DNA"/>
</dbReference>
<sequence length="113" mass="12616">MPDDDTVFEQANLSSQQSGIDGVVTISTKVRELVPQVRYALRTGNAEPFLAISISEPPHILSSSLPEEIVERMAPDVFRWVSLNREALLDFWHLGDGWLDEDVAAFKAALKHI</sequence>
<dbReference type="AlphaFoldDB" id="A0A7X3LYM6"/>
<evidence type="ECO:0000313" key="1">
    <source>
        <dbReference type="EMBL" id="MXN67510.1"/>
    </source>
</evidence>
<organism evidence="1 2">
    <name type="scientific">Stappia sediminis</name>
    <dbReference type="NCBI Taxonomy" id="2692190"/>
    <lineage>
        <taxon>Bacteria</taxon>
        <taxon>Pseudomonadati</taxon>
        <taxon>Pseudomonadota</taxon>
        <taxon>Alphaproteobacteria</taxon>
        <taxon>Hyphomicrobiales</taxon>
        <taxon>Stappiaceae</taxon>
        <taxon>Stappia</taxon>
    </lineage>
</organism>
<accession>A0A7X3LYM6</accession>
<dbReference type="Proteomes" id="UP000433101">
    <property type="component" value="Unassembled WGS sequence"/>
</dbReference>